<accession>A0A3F2RMQ7</accession>
<dbReference type="InterPro" id="IPR002018">
    <property type="entry name" value="CarbesteraseB"/>
</dbReference>
<comment type="similarity">
    <text evidence="1">Belongs to the type-B carboxylesterase/lipase family.</text>
</comment>
<dbReference type="InterPro" id="IPR050654">
    <property type="entry name" value="AChE-related_enzymes"/>
</dbReference>
<dbReference type="Pfam" id="PF14310">
    <property type="entry name" value="Fn3-like"/>
    <property type="match status" value="1"/>
</dbReference>
<dbReference type="GO" id="GO:0052689">
    <property type="term" value="F:carboxylic ester hydrolase activity"/>
    <property type="evidence" value="ECO:0007669"/>
    <property type="project" value="TreeGrafter"/>
</dbReference>
<dbReference type="OrthoDB" id="408631at2759"/>
<dbReference type="PANTHER" id="PTHR43918">
    <property type="entry name" value="ACETYLCHOLINESTERASE"/>
    <property type="match status" value="1"/>
</dbReference>
<evidence type="ECO:0000313" key="6">
    <source>
        <dbReference type="Proteomes" id="UP000277300"/>
    </source>
</evidence>
<evidence type="ECO:0000256" key="3">
    <source>
        <dbReference type="ARBA" id="ARBA00023295"/>
    </source>
</evidence>
<keyword evidence="2" id="KW-0378">Hydrolase</keyword>
<dbReference type="Pfam" id="PF00135">
    <property type="entry name" value="COesterase"/>
    <property type="match status" value="2"/>
</dbReference>
<name>A0A3F2RMQ7_9STRA</name>
<evidence type="ECO:0000259" key="4">
    <source>
        <dbReference type="SMART" id="SM01217"/>
    </source>
</evidence>
<proteinExistence type="inferred from homology"/>
<dbReference type="EMBL" id="MBDO02000181">
    <property type="protein sequence ID" value="RLN60682.1"/>
    <property type="molecule type" value="Genomic_DNA"/>
</dbReference>
<organism evidence="5 6">
    <name type="scientific">Phytophthora kernoviae</name>
    <dbReference type="NCBI Taxonomy" id="325452"/>
    <lineage>
        <taxon>Eukaryota</taxon>
        <taxon>Sar</taxon>
        <taxon>Stramenopiles</taxon>
        <taxon>Oomycota</taxon>
        <taxon>Peronosporomycetes</taxon>
        <taxon>Peronosporales</taxon>
        <taxon>Peronosporaceae</taxon>
        <taxon>Phytophthora</taxon>
    </lineage>
</organism>
<dbReference type="Gene3D" id="3.40.50.1820">
    <property type="entry name" value="alpha/beta hydrolase"/>
    <property type="match status" value="2"/>
</dbReference>
<dbReference type="Gene3D" id="2.60.40.10">
    <property type="entry name" value="Immunoglobulins"/>
    <property type="match status" value="1"/>
</dbReference>
<gene>
    <name evidence="5" type="ORF">BBP00_00005842</name>
</gene>
<comment type="caution">
    <text evidence="5">The sequence shown here is derived from an EMBL/GenBank/DDBJ whole genome shotgun (WGS) entry which is preliminary data.</text>
</comment>
<evidence type="ECO:0000256" key="2">
    <source>
        <dbReference type="ARBA" id="ARBA00022801"/>
    </source>
</evidence>
<dbReference type="Proteomes" id="UP000277300">
    <property type="component" value="Unassembled WGS sequence"/>
</dbReference>
<dbReference type="SMART" id="SM01217">
    <property type="entry name" value="Fn3_like"/>
    <property type="match status" value="1"/>
</dbReference>
<reference evidence="5 6" key="1">
    <citation type="submission" date="2018-07" db="EMBL/GenBank/DDBJ databases">
        <title>Genome sequencing of oomycete isolates from Chile give support for New Zealand origin for Phytophthora kernoviae and make available the first Nothophytophthora sp. genome.</title>
        <authorList>
            <person name="Studholme D.J."/>
            <person name="Sanfuentes E."/>
            <person name="Panda P."/>
            <person name="Hill R."/>
            <person name="Sambles C."/>
            <person name="Grant M."/>
            <person name="Williams N.M."/>
            <person name="Mcdougal R.L."/>
        </authorList>
    </citation>
    <scope>NUCLEOTIDE SEQUENCE [LARGE SCALE GENOMIC DNA]</scope>
    <source>
        <strain evidence="5">Chile6</strain>
    </source>
</reference>
<dbReference type="GO" id="GO:0005975">
    <property type="term" value="P:carbohydrate metabolic process"/>
    <property type="evidence" value="ECO:0007669"/>
    <property type="project" value="InterPro"/>
</dbReference>
<dbReference type="InterPro" id="IPR026891">
    <property type="entry name" value="Fn3-like"/>
</dbReference>
<keyword evidence="3" id="KW-0326">Glycosidase</keyword>
<protein>
    <recommendedName>
        <fullName evidence="4">Fibronectin type III-like domain-containing protein</fullName>
    </recommendedName>
</protein>
<dbReference type="Gene3D" id="3.40.50.1700">
    <property type="entry name" value="Glycoside hydrolase family 3 C-terminal domain"/>
    <property type="match status" value="1"/>
</dbReference>
<dbReference type="InterPro" id="IPR019819">
    <property type="entry name" value="Carboxylesterase_B_CS"/>
</dbReference>
<dbReference type="InterPro" id="IPR002772">
    <property type="entry name" value="Glyco_hydro_3_C"/>
</dbReference>
<evidence type="ECO:0000256" key="1">
    <source>
        <dbReference type="ARBA" id="ARBA00005964"/>
    </source>
</evidence>
<evidence type="ECO:0000313" key="5">
    <source>
        <dbReference type="EMBL" id="RLN60682.1"/>
    </source>
</evidence>
<feature type="domain" description="Fibronectin type III-like" evidence="4">
    <location>
        <begin position="237"/>
        <end position="317"/>
    </location>
</feature>
<dbReference type="GO" id="GO:0004553">
    <property type="term" value="F:hydrolase activity, hydrolyzing O-glycosyl compounds"/>
    <property type="evidence" value="ECO:0007669"/>
    <property type="project" value="InterPro"/>
</dbReference>
<dbReference type="SUPFAM" id="SSF53474">
    <property type="entry name" value="alpha/beta-Hydrolases"/>
    <property type="match status" value="1"/>
</dbReference>
<dbReference type="PROSITE" id="PS00941">
    <property type="entry name" value="CARBOXYLESTERASE_B_2"/>
    <property type="match status" value="1"/>
</dbReference>
<sequence length="707" mass="76970">MWTSPLRRLQDGGVNIVQNATSPPTQLNVAVTWSLNAAYQHGVIMGKEAKLFNIAVDQGSLANAKQIGPSSTGASAGNTNNAVDFQTLQEFASETALIFDDGLNELVAKAAAANLSTVVVLNNAEPVLMPWLDDVSAVLEMMCPNQEGGWAADDLLLGNNNPQGRLPVTYPASLDSTMTHNPSYPERVAMDSGNATFSEGLNNGYRYYTSFYYSNPNFHTSTSAQQSDIDFKCASVEVPQVYIGPPSDAVTTYPNAQLAATALVEFANVELGAGDSTTASIDIREKQLSFYNVNTTDWELAKVSAIDPPTVTTKNGSYYGVYQPTFDQDMFLGMPYAQPPVGNLRFRNPEPLNTTWSDANNATEYSPMCYGYGSDHWVLGNVISEDCLTINVVRPSGISQDTKLPVGFWIHGAGKPFIGVSINYRLDGFSFLWGTAVEQAGVANLGLKDQRLALHWVQENIAVFGGDPEKGNHLGRERWGHEFDGDFIPEAGATLLSEGKFVHVPILHGANHDEGTAFASRGINTTEQFLAYLVASTKNQETAEKLATLYPDIPEVGIPGTLHGRPGNETGYGRMFKRVAAYAGDRSMHAPRRFVSNIWAANNLVSYSYDFNVLVNGLTQYTGATHFQEVAFVFYNLGGNGYGNAVSVNPFLNQPKTFFQLARWPEYTLDDLQNIVFDVNVTDLAFIEPDIYRAEAIAFLNALAAAS</sequence>
<dbReference type="Pfam" id="PF01915">
    <property type="entry name" value="Glyco_hydro_3_C"/>
    <property type="match status" value="1"/>
</dbReference>
<dbReference type="InterPro" id="IPR013783">
    <property type="entry name" value="Ig-like_fold"/>
</dbReference>
<dbReference type="InterPro" id="IPR029058">
    <property type="entry name" value="AB_hydrolase_fold"/>
</dbReference>
<dbReference type="PANTHER" id="PTHR43918:SF4">
    <property type="entry name" value="CARBOXYLIC ESTER HYDROLASE"/>
    <property type="match status" value="1"/>
</dbReference>
<dbReference type="SUPFAM" id="SSF52279">
    <property type="entry name" value="Beta-D-glucan exohydrolase, C-terminal domain"/>
    <property type="match status" value="1"/>
</dbReference>
<dbReference type="InterPro" id="IPR036881">
    <property type="entry name" value="Glyco_hydro_3_C_sf"/>
</dbReference>
<dbReference type="AlphaFoldDB" id="A0A3F2RMQ7"/>